<gene>
    <name evidence="1" type="ORF">GCM10008101_24200</name>
</gene>
<comment type="caution">
    <text evidence="1">The sequence shown here is derived from an EMBL/GenBank/DDBJ whole genome shotgun (WGS) entry which is preliminary data.</text>
</comment>
<reference evidence="2" key="1">
    <citation type="journal article" date="2019" name="Int. J. Syst. Evol. Microbiol.">
        <title>The Global Catalogue of Microorganisms (GCM) 10K type strain sequencing project: providing services to taxonomists for standard genome sequencing and annotation.</title>
        <authorList>
            <consortium name="The Broad Institute Genomics Platform"/>
            <consortium name="The Broad Institute Genome Sequencing Center for Infectious Disease"/>
            <person name="Wu L."/>
            <person name="Ma J."/>
        </authorList>
    </citation>
    <scope>NUCLEOTIDE SEQUENCE [LARGE SCALE GENOMIC DNA]</scope>
    <source>
        <strain evidence="2">KCTC 22558</strain>
    </source>
</reference>
<name>A0ABQ3C599_9GAMM</name>
<dbReference type="InterPro" id="IPR007332">
    <property type="entry name" value="DUF411"/>
</dbReference>
<keyword evidence="2" id="KW-1185">Reference proteome</keyword>
<sequence>MHSHSLEMIMFRTIPPGAPACTVAAPSAPSASSPSRDGRGSLHALLLIGLGLALPALTACAAPTDVPAASAPRATASPKAAATPGGRTAVSKAAAAMPATRALPPVLVHKSPTCGCCTGWVEHMRKAGFTVQVDEREDLEPVKKRLGVPLGKGSCHTAEIAGLVIEGHVPAADIKRLLAERGDARGLVLPGMPLGSPGMEVPDGRVQRYTVERIEADGRTTPFATHGQ</sequence>
<protein>
    <recommendedName>
        <fullName evidence="3">DUF411 domain-containing protein</fullName>
    </recommendedName>
</protein>
<evidence type="ECO:0008006" key="3">
    <source>
        <dbReference type="Google" id="ProtNLM"/>
    </source>
</evidence>
<proteinExistence type="predicted"/>
<dbReference type="EMBL" id="BMXY01000003">
    <property type="protein sequence ID" value="GGZ69028.1"/>
    <property type="molecule type" value="Genomic_DNA"/>
</dbReference>
<dbReference type="Pfam" id="PF04214">
    <property type="entry name" value="DUF411"/>
    <property type="match status" value="1"/>
</dbReference>
<evidence type="ECO:0000313" key="1">
    <source>
        <dbReference type="EMBL" id="GGZ69028.1"/>
    </source>
</evidence>
<organism evidence="1 2">
    <name type="scientific">Cognatilysobacter xinjiangensis</name>
    <dbReference type="NCBI Taxonomy" id="546892"/>
    <lineage>
        <taxon>Bacteria</taxon>
        <taxon>Pseudomonadati</taxon>
        <taxon>Pseudomonadota</taxon>
        <taxon>Gammaproteobacteria</taxon>
        <taxon>Lysobacterales</taxon>
        <taxon>Lysobacteraceae</taxon>
        <taxon>Cognatilysobacter</taxon>
    </lineage>
</organism>
<accession>A0ABQ3C599</accession>
<evidence type="ECO:0000313" key="2">
    <source>
        <dbReference type="Proteomes" id="UP000643403"/>
    </source>
</evidence>
<dbReference type="Proteomes" id="UP000643403">
    <property type="component" value="Unassembled WGS sequence"/>
</dbReference>